<dbReference type="NCBIfam" id="NF006181">
    <property type="entry name" value="PRK08314.1"/>
    <property type="match status" value="1"/>
</dbReference>
<dbReference type="InterPro" id="IPR020845">
    <property type="entry name" value="AMP-binding_CS"/>
</dbReference>
<dbReference type="SUPFAM" id="SSF56801">
    <property type="entry name" value="Acetyl-CoA synthetase-like"/>
    <property type="match status" value="1"/>
</dbReference>
<organism evidence="3 4">
    <name type="scientific">Cupriavidus cauae</name>
    <dbReference type="NCBI Taxonomy" id="2608999"/>
    <lineage>
        <taxon>Bacteria</taxon>
        <taxon>Pseudomonadati</taxon>
        <taxon>Pseudomonadota</taxon>
        <taxon>Betaproteobacteria</taxon>
        <taxon>Burkholderiales</taxon>
        <taxon>Burkholderiaceae</taxon>
        <taxon>Cupriavidus</taxon>
    </lineage>
</organism>
<name>A0A5M8B2G5_9BURK</name>
<gene>
    <name evidence="3" type="ORF">F1599_06575</name>
</gene>
<evidence type="ECO:0000259" key="2">
    <source>
        <dbReference type="Pfam" id="PF13193"/>
    </source>
</evidence>
<proteinExistence type="predicted"/>
<dbReference type="Pfam" id="PF00501">
    <property type="entry name" value="AMP-binding"/>
    <property type="match status" value="1"/>
</dbReference>
<dbReference type="InterPro" id="IPR050237">
    <property type="entry name" value="ATP-dep_AMP-bd_enzyme"/>
</dbReference>
<dbReference type="InterPro" id="IPR045851">
    <property type="entry name" value="AMP-bd_C_sf"/>
</dbReference>
<protein>
    <submittedName>
        <fullName evidence="3">AMP-binding protein</fullName>
    </submittedName>
</protein>
<accession>A0A5M8B2G5</accession>
<comment type="caution">
    <text evidence="3">The sequence shown here is derived from an EMBL/GenBank/DDBJ whole genome shotgun (WGS) entry which is preliminary data.</text>
</comment>
<reference evidence="3 4" key="1">
    <citation type="submission" date="2019-09" db="EMBL/GenBank/DDBJ databases">
        <title>Isolation of a novel species in the genus Cupriavidus from patients with sepsis using whole genome sequencing.</title>
        <authorList>
            <person name="Kweon O.J."/>
            <person name="Lee M.-K."/>
        </authorList>
    </citation>
    <scope>NUCLEOTIDE SEQUENCE [LARGE SCALE GENOMIC DNA]</scope>
    <source>
        <strain evidence="3 4">MKL-01</strain>
    </source>
</reference>
<feature type="domain" description="AMP-dependent synthetase/ligase" evidence="1">
    <location>
        <begin position="41"/>
        <end position="420"/>
    </location>
</feature>
<dbReference type="GO" id="GO:0016878">
    <property type="term" value="F:acid-thiol ligase activity"/>
    <property type="evidence" value="ECO:0007669"/>
    <property type="project" value="UniProtKB-ARBA"/>
</dbReference>
<evidence type="ECO:0000259" key="1">
    <source>
        <dbReference type="Pfam" id="PF00501"/>
    </source>
</evidence>
<dbReference type="RefSeq" id="WP_150082593.1">
    <property type="nucleotide sequence ID" value="NZ_VWRN01000022.1"/>
</dbReference>
<dbReference type="Gene3D" id="3.40.50.12780">
    <property type="entry name" value="N-terminal domain of ligase-like"/>
    <property type="match status" value="1"/>
</dbReference>
<evidence type="ECO:0000313" key="4">
    <source>
        <dbReference type="Proteomes" id="UP000324324"/>
    </source>
</evidence>
<evidence type="ECO:0000313" key="3">
    <source>
        <dbReference type="EMBL" id="KAA6128606.1"/>
    </source>
</evidence>
<dbReference type="PANTHER" id="PTHR43767:SF1">
    <property type="entry name" value="NONRIBOSOMAL PEPTIDE SYNTHASE PES1 (EUROFUNG)-RELATED"/>
    <property type="match status" value="1"/>
</dbReference>
<dbReference type="Gene3D" id="3.30.300.30">
    <property type="match status" value="1"/>
</dbReference>
<dbReference type="EMBL" id="VWRN01000022">
    <property type="protein sequence ID" value="KAA6128606.1"/>
    <property type="molecule type" value="Genomic_DNA"/>
</dbReference>
<dbReference type="Pfam" id="PF13193">
    <property type="entry name" value="AMP-binding_C"/>
    <property type="match status" value="1"/>
</dbReference>
<dbReference type="AlphaFoldDB" id="A0A5M8B2G5"/>
<dbReference type="PANTHER" id="PTHR43767">
    <property type="entry name" value="LONG-CHAIN-FATTY-ACID--COA LIGASE"/>
    <property type="match status" value="1"/>
</dbReference>
<dbReference type="InterPro" id="IPR000873">
    <property type="entry name" value="AMP-dep_synth/lig_dom"/>
</dbReference>
<dbReference type="InterPro" id="IPR025110">
    <property type="entry name" value="AMP-bd_C"/>
</dbReference>
<feature type="domain" description="AMP-binding enzyme C-terminal" evidence="2">
    <location>
        <begin position="474"/>
        <end position="549"/>
    </location>
</feature>
<dbReference type="Proteomes" id="UP000324324">
    <property type="component" value="Unassembled WGS sequence"/>
</dbReference>
<dbReference type="PROSITE" id="PS00455">
    <property type="entry name" value="AMP_BINDING"/>
    <property type="match status" value="1"/>
</dbReference>
<sequence length="590" mass="64366">MTSEAVPSSPSAQAAWFGSWPRGLPHRIRVPRVTLCHNLSVQADRYPDKPAIVFYGRELSYAELRRQTEALAGHLHRHAGVRPGERVLLMSQNCPQFVVAFQAIVRCGAVVVPVNAMCTANELDHYLRDSGAQVALVAQELLPALRPALAGDRLRHVVVHNYADAIDADTDLDVPAWVRAPRAALDDARLAYWADALAAALPAPDIQASPDDLCVLPYTSGTTGHPKGCMHTHRTLLASTFSAVLWRGLHAEAVVMGVAPLFHLLGMQNAMLMPIAIGATVVMLPRWDAATAARLIERHRVTTWGAPPAMLIDFFAHPEASARDLSSLTLLNGGGAAMPEAVAAMLKSRFDLGYIEGYGMTETASFLHCNPLHRPKRQCLGIPAFGVDSRIVDPATLAPLPPGEVGELVTSGDQLMLGYWNDEAANRESFFERDGKRFFRTGDLASVDEEGYFFMRDRLKRMINVSGYKVWPAEVETMLYQHPAIHEACIVAVPDRRQGESVKAVVVLKPGTTLEPAELIAWCRERMAAYKAPRAVEFRSALPKSGTGKVLWREIQAEQCRAVETGAEAVDAPALGEANAGRLDKPLQQA</sequence>
<keyword evidence="4" id="KW-1185">Reference proteome</keyword>
<dbReference type="InterPro" id="IPR042099">
    <property type="entry name" value="ANL_N_sf"/>
</dbReference>